<dbReference type="RefSeq" id="WP_231449717.1">
    <property type="nucleotide sequence ID" value="NZ_JAJOMB010000035.1"/>
</dbReference>
<gene>
    <name evidence="1" type="ORF">LR394_38830</name>
</gene>
<proteinExistence type="predicted"/>
<dbReference type="AlphaFoldDB" id="A0A9X1NMH4"/>
<keyword evidence="2" id="KW-1185">Reference proteome</keyword>
<comment type="caution">
    <text evidence="1">The sequence shown here is derived from an EMBL/GenBank/DDBJ whole genome shotgun (WGS) entry which is preliminary data.</text>
</comment>
<reference evidence="1" key="1">
    <citation type="submission" date="2021-11" db="EMBL/GenBank/DDBJ databases">
        <title>Streptomyces corallinus and Kineosporia corallina sp. nov., two new coral-derived marine actinobacteria.</title>
        <authorList>
            <person name="Buangrab K."/>
            <person name="Sutthacheep M."/>
            <person name="Yeemin T."/>
            <person name="Harunari E."/>
            <person name="Igarashi Y."/>
            <person name="Sripreechasak P."/>
            <person name="Kanchanasin P."/>
            <person name="Tanasupawat S."/>
            <person name="Phongsopitanun W."/>
        </authorList>
    </citation>
    <scope>NUCLEOTIDE SEQUENCE</scope>
    <source>
        <strain evidence="1">JCM 31032</strain>
    </source>
</reference>
<evidence type="ECO:0000313" key="1">
    <source>
        <dbReference type="EMBL" id="MCD5316868.1"/>
    </source>
</evidence>
<evidence type="ECO:0000313" key="2">
    <source>
        <dbReference type="Proteomes" id="UP001138997"/>
    </source>
</evidence>
<accession>A0A9X1NMH4</accession>
<sequence length="118" mass="12544">MKKLAKVAVAGAVGLMGLVGMGTMIESANEGPESLYTSSVTVMDSSGTARVIAPFDIEGICEKMKMPDNSGLSEYDGAICQEKLKETAEWLGGLYGVEGYNDPFVVNQVMPTCKNLKK</sequence>
<dbReference type="EMBL" id="JAJOMB010000035">
    <property type="protein sequence ID" value="MCD5316868.1"/>
    <property type="molecule type" value="Genomic_DNA"/>
</dbReference>
<dbReference type="Proteomes" id="UP001138997">
    <property type="component" value="Unassembled WGS sequence"/>
</dbReference>
<name>A0A9X1NMH4_9ACTN</name>
<organism evidence="1 2">
    <name type="scientific">Kineosporia babensis</name>
    <dbReference type="NCBI Taxonomy" id="499548"/>
    <lineage>
        <taxon>Bacteria</taxon>
        <taxon>Bacillati</taxon>
        <taxon>Actinomycetota</taxon>
        <taxon>Actinomycetes</taxon>
        <taxon>Kineosporiales</taxon>
        <taxon>Kineosporiaceae</taxon>
        <taxon>Kineosporia</taxon>
    </lineage>
</organism>
<protein>
    <submittedName>
        <fullName evidence="1">Uncharacterized protein</fullName>
    </submittedName>
</protein>